<protein>
    <submittedName>
        <fullName evidence="2">Uncharacterized protein</fullName>
    </submittedName>
</protein>
<feature type="coiled-coil region" evidence="1">
    <location>
        <begin position="37"/>
        <end position="78"/>
    </location>
</feature>
<gene>
    <name evidence="2" type="ORF">KK1_038898</name>
</gene>
<name>A0A151RBB1_CAJCA</name>
<dbReference type="EMBL" id="KQ483882">
    <property type="protein sequence ID" value="KYP39783.1"/>
    <property type="molecule type" value="Genomic_DNA"/>
</dbReference>
<feature type="non-terminal residue" evidence="2">
    <location>
        <position position="1"/>
    </location>
</feature>
<evidence type="ECO:0000313" key="3">
    <source>
        <dbReference type="Proteomes" id="UP000075243"/>
    </source>
</evidence>
<sequence>NSGQSSSKAFQSMFGKEKPGRVRCLGRVATPTLLKRNKEISEIEKRHANEVKELNDKIQEIEEKCSREMAAVEEKRHQEMAAMDKKFQLLLKAVLHQNSSEFNVATLAALLSTLADANSGLRSSASTHALDNDEVRSKLNLLQLIG</sequence>
<dbReference type="Gramene" id="C.cajan_39170.t">
    <property type="protein sequence ID" value="C.cajan_39170.t.cds1"/>
    <property type="gene ID" value="C.cajan_39170"/>
</dbReference>
<organism evidence="2 3">
    <name type="scientific">Cajanus cajan</name>
    <name type="common">Pigeon pea</name>
    <name type="synonym">Cajanus indicus</name>
    <dbReference type="NCBI Taxonomy" id="3821"/>
    <lineage>
        <taxon>Eukaryota</taxon>
        <taxon>Viridiplantae</taxon>
        <taxon>Streptophyta</taxon>
        <taxon>Embryophyta</taxon>
        <taxon>Tracheophyta</taxon>
        <taxon>Spermatophyta</taxon>
        <taxon>Magnoliopsida</taxon>
        <taxon>eudicotyledons</taxon>
        <taxon>Gunneridae</taxon>
        <taxon>Pentapetalae</taxon>
        <taxon>rosids</taxon>
        <taxon>fabids</taxon>
        <taxon>Fabales</taxon>
        <taxon>Fabaceae</taxon>
        <taxon>Papilionoideae</taxon>
        <taxon>50 kb inversion clade</taxon>
        <taxon>NPAAA clade</taxon>
        <taxon>indigoferoid/millettioid clade</taxon>
        <taxon>Phaseoleae</taxon>
        <taxon>Cajanus</taxon>
    </lineage>
</organism>
<dbReference type="AlphaFoldDB" id="A0A151RBB1"/>
<keyword evidence="1" id="KW-0175">Coiled coil</keyword>
<evidence type="ECO:0000256" key="1">
    <source>
        <dbReference type="SAM" id="Coils"/>
    </source>
</evidence>
<keyword evidence="3" id="KW-1185">Reference proteome</keyword>
<evidence type="ECO:0000313" key="2">
    <source>
        <dbReference type="EMBL" id="KYP39783.1"/>
    </source>
</evidence>
<proteinExistence type="predicted"/>
<dbReference type="Proteomes" id="UP000075243">
    <property type="component" value="Unassembled WGS sequence"/>
</dbReference>
<reference evidence="2" key="1">
    <citation type="journal article" date="2012" name="Nat. Biotechnol.">
        <title>Draft genome sequence of pigeonpea (Cajanus cajan), an orphan legume crop of resource-poor farmers.</title>
        <authorList>
            <person name="Varshney R.K."/>
            <person name="Chen W."/>
            <person name="Li Y."/>
            <person name="Bharti A.K."/>
            <person name="Saxena R.K."/>
            <person name="Schlueter J.A."/>
            <person name="Donoghue M.T."/>
            <person name="Azam S."/>
            <person name="Fan G."/>
            <person name="Whaley A.M."/>
            <person name="Farmer A.D."/>
            <person name="Sheridan J."/>
            <person name="Iwata A."/>
            <person name="Tuteja R."/>
            <person name="Penmetsa R.V."/>
            <person name="Wu W."/>
            <person name="Upadhyaya H.D."/>
            <person name="Yang S.P."/>
            <person name="Shah T."/>
            <person name="Saxena K.B."/>
            <person name="Michael T."/>
            <person name="McCombie W.R."/>
            <person name="Yang B."/>
            <person name="Zhang G."/>
            <person name="Yang H."/>
            <person name="Wang J."/>
            <person name="Spillane C."/>
            <person name="Cook D.R."/>
            <person name="May G.D."/>
            <person name="Xu X."/>
            <person name="Jackson S.A."/>
        </authorList>
    </citation>
    <scope>NUCLEOTIDE SEQUENCE [LARGE SCALE GENOMIC DNA]</scope>
</reference>
<accession>A0A151RBB1</accession>